<keyword evidence="1" id="KW-0732">Signal</keyword>
<reference evidence="3 4" key="1">
    <citation type="submission" date="2017-06" db="EMBL/GenBank/DDBJ databases">
        <title>Description of Rhodopirellula bahusiensis sp. nov.</title>
        <authorList>
            <person name="Kizina J."/>
            <person name="Harder J."/>
        </authorList>
    </citation>
    <scope>NUCLEOTIDE SEQUENCE [LARGE SCALE GENOMIC DNA]</scope>
    <source>
        <strain evidence="3 4">SWK21</strain>
    </source>
</reference>
<evidence type="ECO:0000313" key="4">
    <source>
        <dbReference type="Proteomes" id="UP000225740"/>
    </source>
</evidence>
<dbReference type="GO" id="GO:0016799">
    <property type="term" value="F:hydrolase activity, hydrolyzing N-glycosyl compounds"/>
    <property type="evidence" value="ECO:0007669"/>
    <property type="project" value="InterPro"/>
</dbReference>
<dbReference type="EMBL" id="NIZW01000023">
    <property type="protein sequence ID" value="PHQ32737.1"/>
    <property type="molecule type" value="Genomic_DNA"/>
</dbReference>
<feature type="chain" id="PRO_5013666245" description="Cellulose-binding Sde182 nucleoside hydrolase-like domain-containing protein" evidence="1">
    <location>
        <begin position="25"/>
        <end position="429"/>
    </location>
</feature>
<feature type="signal peptide" evidence="1">
    <location>
        <begin position="1"/>
        <end position="24"/>
    </location>
</feature>
<dbReference type="InterPro" id="IPR036452">
    <property type="entry name" value="Ribo_hydro-like"/>
</dbReference>
<dbReference type="Gene3D" id="3.90.245.10">
    <property type="entry name" value="Ribonucleoside hydrolase-like"/>
    <property type="match status" value="1"/>
</dbReference>
<dbReference type="InterPro" id="IPR011483">
    <property type="entry name" value="Sde182_NH-like"/>
</dbReference>
<evidence type="ECO:0000259" key="2">
    <source>
        <dbReference type="Pfam" id="PF07632"/>
    </source>
</evidence>
<accession>A0A2G1W131</accession>
<keyword evidence="4" id="KW-1185">Reference proteome</keyword>
<evidence type="ECO:0000256" key="1">
    <source>
        <dbReference type="SAM" id="SignalP"/>
    </source>
</evidence>
<dbReference type="Pfam" id="PF07632">
    <property type="entry name" value="Sde182_NH-like"/>
    <property type="match status" value="1"/>
</dbReference>
<gene>
    <name evidence="3" type="ORF">CEE69_24330</name>
</gene>
<dbReference type="AlphaFoldDB" id="A0A2G1W131"/>
<dbReference type="GeneID" id="90611065"/>
<protein>
    <recommendedName>
        <fullName evidence="2">Cellulose-binding Sde182 nucleoside hydrolase-like domain-containing protein</fullName>
    </recommendedName>
</protein>
<dbReference type="SUPFAM" id="SSF53590">
    <property type="entry name" value="Nucleoside hydrolase"/>
    <property type="match status" value="1"/>
</dbReference>
<name>A0A2G1W131_9BACT</name>
<dbReference type="OrthoDB" id="253051at2"/>
<sequence length="429" mass="48219">MTNRLVRCLLALCVLAGVSRPVAAQDALVSDVGERHRVIVSTDIGGTDPDDFQSMVHLLLYADVLDIEGLIASPFGDGRKSDLLRVIDCYEADYRNLRKHSDGYPTADQLRGITKQGEIERAPYAGFRKSTEGSRWIIKCANREDSRPLHVLVWGGLEDLAQALHDSPDILPKLRVHWIGGPNKKWSADAYQYIVANHPQLWMIESNSTYRGWFVGGNQSGDWSNKGFVASKIEGRGKLGEFFVRQMADIKMGDTPTVAWLLHGNPSDPSRPSWGGRFVRAWERPMLRLDRMPVEEDRMEIFGVLELGLAIDSSDRPSRAVLVVENQRLEGHLGDDSMVRFRFCPKAANRYDFRIESDSTVLDGQRGSITVANPSPKLANQPSADLPNWWTDDPAMGASEGPHRGAKTVNRWREDYLHDFELRVNRCLP</sequence>
<organism evidence="3 4">
    <name type="scientific">Rhodopirellula bahusiensis</name>
    <dbReference type="NCBI Taxonomy" id="2014065"/>
    <lineage>
        <taxon>Bacteria</taxon>
        <taxon>Pseudomonadati</taxon>
        <taxon>Planctomycetota</taxon>
        <taxon>Planctomycetia</taxon>
        <taxon>Pirellulales</taxon>
        <taxon>Pirellulaceae</taxon>
        <taxon>Rhodopirellula</taxon>
    </lineage>
</organism>
<proteinExistence type="predicted"/>
<dbReference type="Proteomes" id="UP000225740">
    <property type="component" value="Unassembled WGS sequence"/>
</dbReference>
<dbReference type="RefSeq" id="WP_099263235.1">
    <property type="nucleotide sequence ID" value="NZ_NIZW01000023.1"/>
</dbReference>
<comment type="caution">
    <text evidence="3">The sequence shown here is derived from an EMBL/GenBank/DDBJ whole genome shotgun (WGS) entry which is preliminary data.</text>
</comment>
<evidence type="ECO:0000313" key="3">
    <source>
        <dbReference type="EMBL" id="PHQ32737.1"/>
    </source>
</evidence>
<feature type="domain" description="Cellulose-binding Sde182 nucleoside hydrolase-like" evidence="2">
    <location>
        <begin position="37"/>
        <end position="278"/>
    </location>
</feature>